<protein>
    <recommendedName>
        <fullName evidence="3">SLH domain-containing protein</fullName>
    </recommendedName>
</protein>
<evidence type="ECO:0000256" key="2">
    <source>
        <dbReference type="SAM" id="MobiDB-lite"/>
    </source>
</evidence>
<feature type="compositionally biased region" description="Acidic residues" evidence="2">
    <location>
        <begin position="166"/>
        <end position="175"/>
    </location>
</feature>
<feature type="domain" description="SLH" evidence="3">
    <location>
        <begin position="104"/>
        <end position="167"/>
    </location>
</feature>
<dbReference type="PROSITE" id="PS51272">
    <property type="entry name" value="SLH"/>
    <property type="match status" value="1"/>
</dbReference>
<sequence>MKNTILTVSVATIMMGTLVGCGVEQQTQNVERPIQMNAAEANQTRGAVTGQTTQSARQTAANHSRQTNLQQIRANQVGVTQVGNRVGAERREANRQERLVDKGHQGKFKDVQAGEWYSADVEWLTDIGFFAGVGDGEFQPNKPLTRAEAAALFARLHDDRILVFPEPEEVEEEKIVDENVGAPEESPLEEDDLGPDDEEPGDEGVDLEDGEPEDEGTVTPEDPDGGES</sequence>
<name>A0A1S2LKI7_9BACI</name>
<dbReference type="EMBL" id="MLQR01000029">
    <property type="protein sequence ID" value="OIJ13039.1"/>
    <property type="molecule type" value="Genomic_DNA"/>
</dbReference>
<keyword evidence="1" id="KW-0732">Signal</keyword>
<keyword evidence="5" id="KW-1185">Reference proteome</keyword>
<dbReference type="OrthoDB" id="5845122at2"/>
<dbReference type="InterPro" id="IPR001119">
    <property type="entry name" value="SLH_dom"/>
</dbReference>
<dbReference type="AlphaFoldDB" id="A0A1S2LKI7"/>
<evidence type="ECO:0000313" key="5">
    <source>
        <dbReference type="Proteomes" id="UP000179524"/>
    </source>
</evidence>
<dbReference type="RefSeq" id="WP_071309636.1">
    <property type="nucleotide sequence ID" value="NZ_MLQR01000029.1"/>
</dbReference>
<dbReference type="Proteomes" id="UP000179524">
    <property type="component" value="Unassembled WGS sequence"/>
</dbReference>
<dbReference type="PROSITE" id="PS51257">
    <property type="entry name" value="PROKAR_LIPOPROTEIN"/>
    <property type="match status" value="1"/>
</dbReference>
<feature type="compositionally biased region" description="Acidic residues" evidence="2">
    <location>
        <begin position="186"/>
        <end position="228"/>
    </location>
</feature>
<evidence type="ECO:0000259" key="3">
    <source>
        <dbReference type="PROSITE" id="PS51272"/>
    </source>
</evidence>
<dbReference type="PANTHER" id="PTHR43308:SF5">
    <property type="entry name" value="S-LAYER PROTEIN _ PEPTIDOGLYCAN ENDO-BETA-N-ACETYLGLUCOSAMINIDASE"/>
    <property type="match status" value="1"/>
</dbReference>
<reference evidence="4 5" key="1">
    <citation type="submission" date="2016-10" db="EMBL/GenBank/DDBJ databases">
        <title>Draft genome sequences of four alkaliphilic bacteria belonging to the Anaerobacillus genus.</title>
        <authorList>
            <person name="Bassil N.M."/>
            <person name="Lloyd J.R."/>
        </authorList>
    </citation>
    <scope>NUCLEOTIDE SEQUENCE [LARGE SCALE GENOMIC DNA]</scope>
    <source>
        <strain evidence="4 5">DSM 18345</strain>
    </source>
</reference>
<feature type="region of interest" description="Disordered" evidence="2">
    <location>
        <begin position="42"/>
        <end position="67"/>
    </location>
</feature>
<organism evidence="4 5">
    <name type="scientific">Anaerobacillus alkalilacustris</name>
    <dbReference type="NCBI Taxonomy" id="393763"/>
    <lineage>
        <taxon>Bacteria</taxon>
        <taxon>Bacillati</taxon>
        <taxon>Bacillota</taxon>
        <taxon>Bacilli</taxon>
        <taxon>Bacillales</taxon>
        <taxon>Bacillaceae</taxon>
        <taxon>Anaerobacillus</taxon>
    </lineage>
</organism>
<gene>
    <name evidence="4" type="ORF">BKP37_10995</name>
</gene>
<proteinExistence type="predicted"/>
<feature type="region of interest" description="Disordered" evidence="2">
    <location>
        <begin position="166"/>
        <end position="228"/>
    </location>
</feature>
<evidence type="ECO:0000256" key="1">
    <source>
        <dbReference type="ARBA" id="ARBA00022729"/>
    </source>
</evidence>
<accession>A0A1S2LKI7</accession>
<evidence type="ECO:0000313" key="4">
    <source>
        <dbReference type="EMBL" id="OIJ13039.1"/>
    </source>
</evidence>
<dbReference type="Pfam" id="PF00395">
    <property type="entry name" value="SLH"/>
    <property type="match status" value="1"/>
</dbReference>
<dbReference type="PANTHER" id="PTHR43308">
    <property type="entry name" value="OUTER MEMBRANE PROTEIN ALPHA-RELATED"/>
    <property type="match status" value="1"/>
</dbReference>
<dbReference type="InterPro" id="IPR051465">
    <property type="entry name" value="Cell_Envelope_Struct_Comp"/>
</dbReference>
<comment type="caution">
    <text evidence="4">The sequence shown here is derived from an EMBL/GenBank/DDBJ whole genome shotgun (WGS) entry which is preliminary data.</text>
</comment>